<reference key="2">
    <citation type="submission" date="2011-04" db="EMBL/GenBank/DDBJ databases">
        <title>Complete sequence of chromosome of Haliscomenobacter hydrossis DSM 1100.</title>
        <authorList>
            <consortium name="US DOE Joint Genome Institute (JGI-PGF)"/>
            <person name="Lucas S."/>
            <person name="Han J."/>
            <person name="Lapidus A."/>
            <person name="Bruce D."/>
            <person name="Goodwin L."/>
            <person name="Pitluck S."/>
            <person name="Peters L."/>
            <person name="Kyrpides N."/>
            <person name="Mavromatis K."/>
            <person name="Ivanova N."/>
            <person name="Ovchinnikova G."/>
            <person name="Pagani I."/>
            <person name="Daligault H."/>
            <person name="Detter J.C."/>
            <person name="Han C."/>
            <person name="Land M."/>
            <person name="Hauser L."/>
            <person name="Markowitz V."/>
            <person name="Cheng J.-F."/>
            <person name="Hugenholtz P."/>
            <person name="Woyke T."/>
            <person name="Wu D."/>
            <person name="Verbarg S."/>
            <person name="Frueling A."/>
            <person name="Brambilla E."/>
            <person name="Klenk H.-P."/>
            <person name="Eisen J.A."/>
        </authorList>
    </citation>
    <scope>NUCLEOTIDE SEQUENCE</scope>
    <source>
        <strain>DSM 1100</strain>
    </source>
</reference>
<dbReference type="STRING" id="760192.Halhy_6482"/>
<accession>F4KRB1</accession>
<name>F4KRB1_HALH1</name>
<keyword evidence="1" id="KW-1133">Transmembrane helix</keyword>
<organism evidence="2 3">
    <name type="scientific">Haliscomenobacter hydrossis (strain ATCC 27775 / DSM 1100 / LMG 10767 / O)</name>
    <dbReference type="NCBI Taxonomy" id="760192"/>
    <lineage>
        <taxon>Bacteria</taxon>
        <taxon>Pseudomonadati</taxon>
        <taxon>Bacteroidota</taxon>
        <taxon>Saprospiria</taxon>
        <taxon>Saprospirales</taxon>
        <taxon>Haliscomenobacteraceae</taxon>
        <taxon>Haliscomenobacter</taxon>
    </lineage>
</organism>
<evidence type="ECO:0000313" key="2">
    <source>
        <dbReference type="EMBL" id="AEE54298.1"/>
    </source>
</evidence>
<gene>
    <name evidence="2" type="ordered locus">Halhy_6482</name>
</gene>
<evidence type="ECO:0000313" key="3">
    <source>
        <dbReference type="Proteomes" id="UP000008461"/>
    </source>
</evidence>
<dbReference type="KEGG" id="hhy:Halhy_6482"/>
<dbReference type="Proteomes" id="UP000008461">
    <property type="component" value="Chromosome"/>
</dbReference>
<proteinExistence type="predicted"/>
<protein>
    <submittedName>
        <fullName evidence="2">Uncharacterized protein</fullName>
    </submittedName>
</protein>
<keyword evidence="3" id="KW-1185">Reference proteome</keyword>
<dbReference type="HOGENOM" id="CLU_3403850_0_0_10"/>
<feature type="transmembrane region" description="Helical" evidence="1">
    <location>
        <begin position="6"/>
        <end position="23"/>
    </location>
</feature>
<dbReference type="AlphaFoldDB" id="F4KRB1"/>
<keyword evidence="1" id="KW-0472">Membrane</keyword>
<evidence type="ECO:0000256" key="1">
    <source>
        <dbReference type="SAM" id="Phobius"/>
    </source>
</evidence>
<reference evidence="2 3" key="1">
    <citation type="journal article" date="2011" name="Stand. Genomic Sci.">
        <title>Complete genome sequence of Haliscomenobacter hydrossis type strain (O).</title>
        <authorList>
            <consortium name="US DOE Joint Genome Institute (JGI-PGF)"/>
            <person name="Daligault H."/>
            <person name="Lapidus A."/>
            <person name="Zeytun A."/>
            <person name="Nolan M."/>
            <person name="Lucas S."/>
            <person name="Del Rio T.G."/>
            <person name="Tice H."/>
            <person name="Cheng J.F."/>
            <person name="Tapia R."/>
            <person name="Han C."/>
            <person name="Goodwin L."/>
            <person name="Pitluck S."/>
            <person name="Liolios K."/>
            <person name="Pagani I."/>
            <person name="Ivanova N."/>
            <person name="Huntemann M."/>
            <person name="Mavromatis K."/>
            <person name="Mikhailova N."/>
            <person name="Pati A."/>
            <person name="Chen A."/>
            <person name="Palaniappan K."/>
            <person name="Land M."/>
            <person name="Hauser L."/>
            <person name="Brambilla E.M."/>
            <person name="Rohde M."/>
            <person name="Verbarg S."/>
            <person name="Goker M."/>
            <person name="Bristow J."/>
            <person name="Eisen J.A."/>
            <person name="Markowitz V."/>
            <person name="Hugenholtz P."/>
            <person name="Kyrpides N.C."/>
            <person name="Klenk H.P."/>
            <person name="Woyke T."/>
        </authorList>
    </citation>
    <scope>NUCLEOTIDE SEQUENCE [LARGE SCALE GENOMIC DNA]</scope>
    <source>
        <strain evidence="3">ATCC 27775 / DSM 1100 / LMG 10767 / O</strain>
    </source>
</reference>
<sequence>MDTLIAAALLIGGLICFALFYWVNDHFEQI</sequence>
<keyword evidence="1" id="KW-0812">Transmembrane</keyword>
<dbReference type="EMBL" id="CP002691">
    <property type="protein sequence ID" value="AEE54298.1"/>
    <property type="molecule type" value="Genomic_DNA"/>
</dbReference>